<dbReference type="Gene3D" id="3.40.30.10">
    <property type="entry name" value="Glutaredoxin"/>
    <property type="match status" value="1"/>
</dbReference>
<evidence type="ECO:0000313" key="2">
    <source>
        <dbReference type="EMBL" id="SDF01405.1"/>
    </source>
</evidence>
<gene>
    <name evidence="2" type="ORF">SAMN05216381_0708</name>
</gene>
<proteinExistence type="predicted"/>
<accession>A0A1G7HLU1</accession>
<dbReference type="AlphaFoldDB" id="A0A1G7HLU1"/>
<organism evidence="2 3">
    <name type="scientific">Phytopseudomonas seleniipraecipitans</name>
    <dbReference type="NCBI Taxonomy" id="640205"/>
    <lineage>
        <taxon>Bacteria</taxon>
        <taxon>Pseudomonadati</taxon>
        <taxon>Pseudomonadota</taxon>
        <taxon>Gammaproteobacteria</taxon>
        <taxon>Pseudomonadales</taxon>
        <taxon>Pseudomonadaceae</taxon>
        <taxon>Phytopseudomonas</taxon>
    </lineage>
</organism>
<name>A0A1G7HLU1_9GAMM</name>
<protein>
    <submittedName>
        <fullName evidence="2">Thioredoxin 1</fullName>
    </submittedName>
</protein>
<dbReference type="SUPFAM" id="SSF52833">
    <property type="entry name" value="Thioredoxin-like"/>
    <property type="match status" value="1"/>
</dbReference>
<dbReference type="InterPro" id="IPR013766">
    <property type="entry name" value="Thioredoxin_domain"/>
</dbReference>
<dbReference type="STRING" id="640205.SAMN05216381_0708"/>
<reference evidence="2 3" key="1">
    <citation type="submission" date="2016-10" db="EMBL/GenBank/DDBJ databases">
        <authorList>
            <person name="de Groot N.N."/>
        </authorList>
    </citation>
    <scope>NUCLEOTIDE SEQUENCE [LARGE SCALE GENOMIC DNA]</scope>
    <source>
        <strain evidence="2 3">LMG 25475</strain>
    </source>
</reference>
<evidence type="ECO:0000259" key="1">
    <source>
        <dbReference type="PROSITE" id="PS51352"/>
    </source>
</evidence>
<dbReference type="PROSITE" id="PS51352">
    <property type="entry name" value="THIOREDOXIN_2"/>
    <property type="match status" value="1"/>
</dbReference>
<sequence>MSNEYSSTAPSAADVQAMPGMTLIEFGTDWCGHCQAVQPLLAKVLPDYPEVTHLKIEDGSGRPLGRSFKVKLWPTLVLLRDGFEVTRLVRPTSVSLVEEAFEQLVGEG</sequence>
<dbReference type="Proteomes" id="UP000243378">
    <property type="component" value="Unassembled WGS sequence"/>
</dbReference>
<dbReference type="OrthoDB" id="215495at2"/>
<dbReference type="RefSeq" id="WP_092364654.1">
    <property type="nucleotide sequence ID" value="NZ_FNBM01000001.1"/>
</dbReference>
<dbReference type="CDD" id="cd02947">
    <property type="entry name" value="TRX_family"/>
    <property type="match status" value="1"/>
</dbReference>
<dbReference type="EMBL" id="FNBM01000001">
    <property type="protein sequence ID" value="SDF01405.1"/>
    <property type="molecule type" value="Genomic_DNA"/>
</dbReference>
<evidence type="ECO:0000313" key="3">
    <source>
        <dbReference type="Proteomes" id="UP000243378"/>
    </source>
</evidence>
<feature type="domain" description="Thioredoxin" evidence="1">
    <location>
        <begin position="1"/>
        <end position="106"/>
    </location>
</feature>
<dbReference type="InterPro" id="IPR036249">
    <property type="entry name" value="Thioredoxin-like_sf"/>
</dbReference>
<dbReference type="Pfam" id="PF00085">
    <property type="entry name" value="Thioredoxin"/>
    <property type="match status" value="1"/>
</dbReference>